<protein>
    <submittedName>
        <fullName evidence="3">Uncharacterized protein</fullName>
    </submittedName>
</protein>
<dbReference type="AlphaFoldDB" id="A0AAD9T1D3"/>
<feature type="transmembrane region" description="Helical" evidence="2">
    <location>
        <begin position="289"/>
        <end position="311"/>
    </location>
</feature>
<name>A0AAD9T1D3_9HELO</name>
<evidence type="ECO:0000313" key="3">
    <source>
        <dbReference type="EMBL" id="KAK2627565.1"/>
    </source>
</evidence>
<dbReference type="EMBL" id="JAUBYV010000004">
    <property type="protein sequence ID" value="KAK2627565.1"/>
    <property type="molecule type" value="Genomic_DNA"/>
</dbReference>
<feature type="transmembrane region" description="Helical" evidence="2">
    <location>
        <begin position="207"/>
        <end position="226"/>
    </location>
</feature>
<organism evidence="3 4">
    <name type="scientific">Diplocarpon rosae</name>
    <dbReference type="NCBI Taxonomy" id="946125"/>
    <lineage>
        <taxon>Eukaryota</taxon>
        <taxon>Fungi</taxon>
        <taxon>Dikarya</taxon>
        <taxon>Ascomycota</taxon>
        <taxon>Pezizomycotina</taxon>
        <taxon>Leotiomycetes</taxon>
        <taxon>Helotiales</taxon>
        <taxon>Drepanopezizaceae</taxon>
        <taxon>Diplocarpon</taxon>
    </lineage>
</organism>
<evidence type="ECO:0000256" key="1">
    <source>
        <dbReference type="SAM" id="MobiDB-lite"/>
    </source>
</evidence>
<dbReference type="InterPro" id="IPR021369">
    <property type="entry name" value="DUF2985"/>
</dbReference>
<feature type="transmembrane region" description="Helical" evidence="2">
    <location>
        <begin position="165"/>
        <end position="187"/>
    </location>
</feature>
<keyword evidence="2" id="KW-1133">Transmembrane helix</keyword>
<keyword evidence="2" id="KW-0472">Membrane</keyword>
<accession>A0AAD9T1D3</accession>
<evidence type="ECO:0000313" key="4">
    <source>
        <dbReference type="Proteomes" id="UP001285354"/>
    </source>
</evidence>
<reference evidence="3" key="1">
    <citation type="submission" date="2023-06" db="EMBL/GenBank/DDBJ databases">
        <title>Draft genome of Marssonina rosae.</title>
        <authorList>
            <person name="Cheng Q."/>
        </authorList>
    </citation>
    <scope>NUCLEOTIDE SEQUENCE</scope>
    <source>
        <strain evidence="3">R4</strain>
    </source>
</reference>
<keyword evidence="4" id="KW-1185">Reference proteome</keyword>
<feature type="compositionally biased region" description="Basic and acidic residues" evidence="1">
    <location>
        <begin position="105"/>
        <end position="114"/>
    </location>
</feature>
<dbReference type="Pfam" id="PF11204">
    <property type="entry name" value="DUF2985"/>
    <property type="match status" value="1"/>
</dbReference>
<sequence>MAENNATETTFSGRLRGASVSTADALLNFKPQTGMWAATATALAYAPSLTELRSPLAGGENIEFNHHGHSSRTVVRDNSGAAVLAPARTKTQLFQSTKSATAEDASTKVKDDGTRSGPPQRRRTLAEQAQVPAEHQHNWRLTILHGLTAAWKFVSTPTGFLMTIYGLNIVAWGAMLFFLLLGAAPAMNHPSKDDDSSPRKKWIEIDSQILNALFCVTGFGLAPWRFRDLYWLIKVQWVKDRHAMKRLSEQNASWFRVPEWYHEGESENERRVTFTGQVAPPTSMWKLSFVVWMMIWNTLFQAVLAAMMWAYNRFDRPSWSTGTLIGLGCGVSLMAGIMMWWEGRKVKKIEGPIVKVVDAVGTKIEDI</sequence>
<proteinExistence type="predicted"/>
<dbReference type="Proteomes" id="UP001285354">
    <property type="component" value="Unassembled WGS sequence"/>
</dbReference>
<keyword evidence="2" id="KW-0812">Transmembrane</keyword>
<comment type="caution">
    <text evidence="3">The sequence shown here is derived from an EMBL/GenBank/DDBJ whole genome shotgun (WGS) entry which is preliminary data.</text>
</comment>
<evidence type="ECO:0000256" key="2">
    <source>
        <dbReference type="SAM" id="Phobius"/>
    </source>
</evidence>
<gene>
    <name evidence="3" type="ORF">QTJ16_003531</name>
</gene>
<feature type="transmembrane region" description="Helical" evidence="2">
    <location>
        <begin position="323"/>
        <end position="341"/>
    </location>
</feature>
<feature type="region of interest" description="Disordered" evidence="1">
    <location>
        <begin position="93"/>
        <end position="131"/>
    </location>
</feature>
<dbReference type="PANTHER" id="PTHR35872:SF1">
    <property type="entry name" value="ALPHA-L-RHAMNOSIDASE C"/>
    <property type="match status" value="1"/>
</dbReference>
<dbReference type="PANTHER" id="PTHR35872">
    <property type="entry name" value="INTEGRAL MEMBRANE PROTEIN (AFU_ORTHOLOGUE AFUA_5G07110)"/>
    <property type="match status" value="1"/>
</dbReference>